<dbReference type="InterPro" id="IPR000719">
    <property type="entry name" value="Prot_kinase_dom"/>
</dbReference>
<dbReference type="SMART" id="SM00220">
    <property type="entry name" value="S_TKc"/>
    <property type="match status" value="1"/>
</dbReference>
<evidence type="ECO:0000313" key="2">
    <source>
        <dbReference type="EMBL" id="KAF9484827.1"/>
    </source>
</evidence>
<dbReference type="InterPro" id="IPR011009">
    <property type="entry name" value="Kinase-like_dom_sf"/>
</dbReference>
<accession>A0A9P5ZAV6</accession>
<organism evidence="2 3">
    <name type="scientific">Pholiota conissans</name>
    <dbReference type="NCBI Taxonomy" id="109636"/>
    <lineage>
        <taxon>Eukaryota</taxon>
        <taxon>Fungi</taxon>
        <taxon>Dikarya</taxon>
        <taxon>Basidiomycota</taxon>
        <taxon>Agaricomycotina</taxon>
        <taxon>Agaricomycetes</taxon>
        <taxon>Agaricomycetidae</taxon>
        <taxon>Agaricales</taxon>
        <taxon>Agaricineae</taxon>
        <taxon>Strophariaceae</taxon>
        <taxon>Pholiota</taxon>
    </lineage>
</organism>
<evidence type="ECO:0000259" key="1">
    <source>
        <dbReference type="PROSITE" id="PS50011"/>
    </source>
</evidence>
<dbReference type="PANTHER" id="PTHR44167">
    <property type="entry name" value="OVARIAN-SPECIFIC SERINE/THREONINE-PROTEIN KINASE LOK-RELATED"/>
    <property type="match status" value="1"/>
</dbReference>
<dbReference type="Pfam" id="PF00069">
    <property type="entry name" value="Pkinase"/>
    <property type="match status" value="1"/>
</dbReference>
<dbReference type="SUPFAM" id="SSF56112">
    <property type="entry name" value="Protein kinase-like (PK-like)"/>
    <property type="match status" value="1"/>
</dbReference>
<protein>
    <recommendedName>
        <fullName evidence="1">Protein kinase domain-containing protein</fullName>
    </recommendedName>
</protein>
<proteinExistence type="predicted"/>
<dbReference type="Proteomes" id="UP000807469">
    <property type="component" value="Unassembled WGS sequence"/>
</dbReference>
<sequence>MKKYTPPDWLRDMDRDDYFFLDPDSDLEEARAWWEDLGPWFQDRGYILYDKVYTDRELDMYAETPKLVFSGATTFPYAHIGGDGHCTDAECSLRTRASYPRLVFAQDSQSRHVCIRVIKPEPSDEYKILSFLNEQSKLWTEENFPCIVPVLEILNNGKNYFAVSPRWDGGMEDQLPWFNTNGEVLDLIQCMLTALCYLHSNKIFHRDIHDGNILTNHFGCANMPHRYSSLQRQELRAKGQLVYALTDFNYSLMLPVDTDLRSCRLPIAESYPGVIEKPYGVVHGEVYFNPFAYDVACLGITLSYQFQHLCSSLPILAPLLSGMLTSNTIERFTAQEALAFFDDNRPKIWEYESLSPPQREYIEDWQAYDRWTNVPPHLLKIWSRYRGERPSYFTERIVGRLCQRRWGRKLIFSVRRLLCFDILQPYLRKCVASLFSLGKLVKSVLVYTHIPFF</sequence>
<dbReference type="GO" id="GO:0005524">
    <property type="term" value="F:ATP binding"/>
    <property type="evidence" value="ECO:0007669"/>
    <property type="project" value="InterPro"/>
</dbReference>
<dbReference type="AlphaFoldDB" id="A0A9P5ZAV6"/>
<dbReference type="GO" id="GO:0004672">
    <property type="term" value="F:protein kinase activity"/>
    <property type="evidence" value="ECO:0007669"/>
    <property type="project" value="InterPro"/>
</dbReference>
<gene>
    <name evidence="2" type="ORF">BDN70DRAFT_849126</name>
</gene>
<dbReference type="OrthoDB" id="2722301at2759"/>
<evidence type="ECO:0000313" key="3">
    <source>
        <dbReference type="Proteomes" id="UP000807469"/>
    </source>
</evidence>
<name>A0A9P5ZAV6_9AGAR</name>
<dbReference type="Gene3D" id="1.10.510.10">
    <property type="entry name" value="Transferase(Phosphotransferase) domain 1"/>
    <property type="match status" value="1"/>
</dbReference>
<feature type="domain" description="Protein kinase" evidence="1">
    <location>
        <begin position="75"/>
        <end position="372"/>
    </location>
</feature>
<dbReference type="EMBL" id="MU155140">
    <property type="protein sequence ID" value="KAF9484827.1"/>
    <property type="molecule type" value="Genomic_DNA"/>
</dbReference>
<dbReference type="PROSITE" id="PS50011">
    <property type="entry name" value="PROTEIN_KINASE_DOM"/>
    <property type="match status" value="1"/>
</dbReference>
<keyword evidence="3" id="KW-1185">Reference proteome</keyword>
<comment type="caution">
    <text evidence="2">The sequence shown here is derived from an EMBL/GenBank/DDBJ whole genome shotgun (WGS) entry which is preliminary data.</text>
</comment>
<reference evidence="2" key="1">
    <citation type="submission" date="2020-11" db="EMBL/GenBank/DDBJ databases">
        <authorList>
            <consortium name="DOE Joint Genome Institute"/>
            <person name="Ahrendt S."/>
            <person name="Riley R."/>
            <person name="Andreopoulos W."/>
            <person name="Labutti K."/>
            <person name="Pangilinan J."/>
            <person name="Ruiz-Duenas F.J."/>
            <person name="Barrasa J.M."/>
            <person name="Sanchez-Garcia M."/>
            <person name="Camarero S."/>
            <person name="Miyauchi S."/>
            <person name="Serrano A."/>
            <person name="Linde D."/>
            <person name="Babiker R."/>
            <person name="Drula E."/>
            <person name="Ayuso-Fernandez I."/>
            <person name="Pacheco R."/>
            <person name="Padilla G."/>
            <person name="Ferreira P."/>
            <person name="Barriuso J."/>
            <person name="Kellner H."/>
            <person name="Castanera R."/>
            <person name="Alfaro M."/>
            <person name="Ramirez L."/>
            <person name="Pisabarro A.G."/>
            <person name="Kuo A."/>
            <person name="Tritt A."/>
            <person name="Lipzen A."/>
            <person name="He G."/>
            <person name="Yan M."/>
            <person name="Ng V."/>
            <person name="Cullen D."/>
            <person name="Martin F."/>
            <person name="Rosso M.-N."/>
            <person name="Henrissat B."/>
            <person name="Hibbett D."/>
            <person name="Martinez A.T."/>
            <person name="Grigoriev I.V."/>
        </authorList>
    </citation>
    <scope>NUCLEOTIDE SEQUENCE</scope>
    <source>
        <strain evidence="2">CIRM-BRFM 674</strain>
    </source>
</reference>
<dbReference type="PANTHER" id="PTHR44167:SF24">
    <property type="entry name" value="SERINE_THREONINE-PROTEIN KINASE CHK2"/>
    <property type="match status" value="1"/>
</dbReference>